<proteinExistence type="inferred from homology"/>
<accession>A0A975K2W3</accession>
<protein>
    <recommendedName>
        <fullName evidence="3">Threonine/serine exporter-like N-terminal domain-containing protein</fullName>
    </recommendedName>
</protein>
<feature type="domain" description="Threonine/serine exporter-like N-terminal" evidence="3">
    <location>
        <begin position="43"/>
        <end position="276"/>
    </location>
</feature>
<evidence type="ECO:0000256" key="1">
    <source>
        <dbReference type="ARBA" id="ARBA00034125"/>
    </source>
</evidence>
<feature type="transmembrane region" description="Helical" evidence="2">
    <location>
        <begin position="168"/>
        <end position="185"/>
    </location>
</feature>
<keyword evidence="2" id="KW-1133">Transmembrane helix</keyword>
<dbReference type="InterPro" id="IPR051361">
    <property type="entry name" value="ThrE/Ser_Exporter"/>
</dbReference>
<evidence type="ECO:0000313" key="5">
    <source>
        <dbReference type="Proteomes" id="UP000682202"/>
    </source>
</evidence>
<evidence type="ECO:0000313" key="4">
    <source>
        <dbReference type="EMBL" id="QUR69499.1"/>
    </source>
</evidence>
<gene>
    <name evidence="4" type="ORF">F6B93_00725</name>
</gene>
<name>A0A975K2W3_9MYCO</name>
<evidence type="ECO:0000256" key="2">
    <source>
        <dbReference type="SAM" id="Phobius"/>
    </source>
</evidence>
<feature type="transmembrane region" description="Helical" evidence="2">
    <location>
        <begin position="292"/>
        <end position="309"/>
    </location>
</feature>
<keyword evidence="2" id="KW-0812">Transmembrane</keyword>
<dbReference type="Pfam" id="PF06738">
    <property type="entry name" value="ThrE"/>
    <property type="match status" value="1"/>
</dbReference>
<dbReference type="PANTHER" id="PTHR31082:SF4">
    <property type="entry name" value="PHEROMONE-REGULATED MEMBRANE PROTEIN 10"/>
    <property type="match status" value="1"/>
</dbReference>
<feature type="transmembrane region" description="Helical" evidence="2">
    <location>
        <begin position="197"/>
        <end position="217"/>
    </location>
</feature>
<feature type="transmembrane region" description="Helical" evidence="2">
    <location>
        <begin position="256"/>
        <end position="277"/>
    </location>
</feature>
<feature type="transmembrane region" description="Helical" evidence="2">
    <location>
        <begin position="405"/>
        <end position="422"/>
    </location>
</feature>
<keyword evidence="5" id="KW-1185">Reference proteome</keyword>
<dbReference type="KEGG" id="mspg:F6B93_00725"/>
<keyword evidence="2" id="KW-0472">Membrane</keyword>
<feature type="transmembrane region" description="Helical" evidence="2">
    <location>
        <begin position="367"/>
        <end position="385"/>
    </location>
</feature>
<sequence>MTTGEAGGWPRRLWRAVRKEELPPPVAPPDTFSADEIAVMLRSLGIAMLEVGQPTNMVSARLVLIASRYTTSTVRLAVLPTVIMVKVDNGPATEVDESNQATVRLDQAGAISDVVQLAEAGAIAPGDAVAAVTAVRELPSRFGSATTIFGHAMATIGFGLMLNPTWKALLAYAVLGAVGGLALAIGRQFSWFGPIQATVSAFLVSFLAIDFFAGAANEGLLRIIAPPLIALLPGFSLTTGAIELASGQMIAGASRLVYGVAQLMLLAAGVALGVRLVGLPSPHQPSAAMGEWSLYLAIVVMAIGMYLYLSAPRGSLIWLVMGLGVAVIAQDLSGMFVDQAMSGALGAFIAVPFAMFASGFRSAPPRMVMLLTVFWGLVPGALSFIRFTQRAASDTVSVSTLADTGVAIFAIALGTLIGFSLFRRLATSVRTQGAVALGNAV</sequence>
<evidence type="ECO:0000259" key="3">
    <source>
        <dbReference type="Pfam" id="PF06738"/>
    </source>
</evidence>
<organism evidence="4 5">
    <name type="scientific">Mycobacterium spongiae</name>
    <dbReference type="NCBI Taxonomy" id="886343"/>
    <lineage>
        <taxon>Bacteria</taxon>
        <taxon>Bacillati</taxon>
        <taxon>Actinomycetota</taxon>
        <taxon>Actinomycetes</taxon>
        <taxon>Mycobacteriales</taxon>
        <taxon>Mycobacteriaceae</taxon>
        <taxon>Mycobacterium</taxon>
    </lineage>
</organism>
<dbReference type="GO" id="GO:0022857">
    <property type="term" value="F:transmembrane transporter activity"/>
    <property type="evidence" value="ECO:0007669"/>
    <property type="project" value="InterPro"/>
</dbReference>
<dbReference type="AlphaFoldDB" id="A0A975K2W3"/>
<dbReference type="PANTHER" id="PTHR31082">
    <property type="entry name" value="PHEROMONE-REGULATED MEMBRANE PROTEIN 10"/>
    <property type="match status" value="1"/>
</dbReference>
<reference evidence="4" key="1">
    <citation type="submission" date="2019-12" db="EMBL/GenBank/DDBJ databases">
        <title>Mycobacterium spongiae sp. nov.</title>
        <authorList>
            <person name="Stinear T."/>
        </authorList>
    </citation>
    <scope>NUCLEOTIDE SEQUENCE</scope>
    <source>
        <strain evidence="4">FSD4b-SM</strain>
    </source>
</reference>
<feature type="transmembrane region" description="Helical" evidence="2">
    <location>
        <begin position="316"/>
        <end position="337"/>
    </location>
</feature>
<dbReference type="Proteomes" id="UP000682202">
    <property type="component" value="Chromosome"/>
</dbReference>
<feature type="transmembrane region" description="Helical" evidence="2">
    <location>
        <begin position="343"/>
        <end position="360"/>
    </location>
</feature>
<feature type="transmembrane region" description="Helical" evidence="2">
    <location>
        <begin position="223"/>
        <end position="244"/>
    </location>
</feature>
<comment type="similarity">
    <text evidence="1">Belongs to the ThrE exporter (TC 2.A.79) family.</text>
</comment>
<dbReference type="InterPro" id="IPR010619">
    <property type="entry name" value="ThrE-like_N"/>
</dbReference>
<dbReference type="EMBL" id="CP046600">
    <property type="protein sequence ID" value="QUR69499.1"/>
    <property type="molecule type" value="Genomic_DNA"/>
</dbReference>